<comment type="caution">
    <text evidence="1">The sequence shown here is derived from an EMBL/GenBank/DDBJ whole genome shotgun (WGS) entry which is preliminary data.</text>
</comment>
<organism evidence="1 2">
    <name type="scientific">Pediococcus acidilactici DSM 20284</name>
    <dbReference type="NCBI Taxonomy" id="862514"/>
    <lineage>
        <taxon>Bacteria</taxon>
        <taxon>Bacillati</taxon>
        <taxon>Bacillota</taxon>
        <taxon>Bacilli</taxon>
        <taxon>Lactobacillales</taxon>
        <taxon>Lactobacillaceae</taxon>
        <taxon>Pediococcus</taxon>
        <taxon>Pediococcus acidilactici group</taxon>
    </lineage>
</organism>
<reference evidence="1" key="1">
    <citation type="submission" date="2010-07" db="EMBL/GenBank/DDBJ databases">
        <authorList>
            <person name="Muzny D."/>
            <person name="Qin X."/>
            <person name="Deng J."/>
            <person name="Jiang H."/>
            <person name="Liu Y."/>
            <person name="Qu J."/>
            <person name="Song X.-Z."/>
            <person name="Zhang L."/>
            <person name="Thornton R."/>
            <person name="Coyle M."/>
            <person name="Francisco L."/>
            <person name="Jackson L."/>
            <person name="Javaid M."/>
            <person name="Korchina V."/>
            <person name="Kovar C."/>
            <person name="Mata R."/>
            <person name="Mathew T."/>
            <person name="Ngo R."/>
            <person name="Nguyen L."/>
            <person name="Nguyen N."/>
            <person name="Okwuonu G."/>
            <person name="Ongeri F."/>
            <person name="Pham C."/>
            <person name="Simmons D."/>
            <person name="Wilczek-Boney K."/>
            <person name="Hale W."/>
            <person name="Jakkamsetti A."/>
            <person name="Pham P."/>
            <person name="Ruth R."/>
            <person name="San Lucas F."/>
            <person name="Warren J."/>
            <person name="Zhang J."/>
            <person name="Zhao Z."/>
            <person name="Zhou C."/>
            <person name="Zhu D."/>
            <person name="Lee S."/>
            <person name="Bess C."/>
            <person name="Blankenburg K."/>
            <person name="Forbes L."/>
            <person name="Fu Q."/>
            <person name="Gubbala S."/>
            <person name="Hirani K."/>
            <person name="Jayaseelan J.C."/>
            <person name="Lara F."/>
            <person name="Munidasa M."/>
            <person name="Palculict T."/>
            <person name="Patil S."/>
            <person name="Pu L.-L."/>
            <person name="Saada N."/>
            <person name="Tang L."/>
            <person name="Weissenberger G."/>
            <person name="Zhu Y."/>
            <person name="Hemphill L."/>
            <person name="Shang Y."/>
            <person name="Youmans B."/>
            <person name="Ayvaz T."/>
            <person name="Ross M."/>
            <person name="Santibanez J."/>
            <person name="Aqrawi P."/>
            <person name="Gross S."/>
            <person name="Joshi V."/>
            <person name="Fowler G."/>
            <person name="Nazareth L."/>
            <person name="Reid J."/>
            <person name="Worley K."/>
            <person name="Petrosino J."/>
            <person name="Highlander S."/>
            <person name="Gibbs R."/>
        </authorList>
    </citation>
    <scope>NUCLEOTIDE SEQUENCE [LARGE SCALE GENOMIC DNA]</scope>
    <source>
        <strain evidence="1">DSM 20284</strain>
    </source>
</reference>
<protein>
    <submittedName>
        <fullName evidence="1">Uncharacterized protein</fullName>
    </submittedName>
</protein>
<name>E0NHD7_PEDAC</name>
<evidence type="ECO:0000313" key="1">
    <source>
        <dbReference type="EMBL" id="EFL95148.1"/>
    </source>
</evidence>
<accession>E0NHD7</accession>
<evidence type="ECO:0000313" key="2">
    <source>
        <dbReference type="Proteomes" id="UP000004470"/>
    </source>
</evidence>
<keyword evidence="2" id="KW-1185">Reference proteome</keyword>
<dbReference type="EMBL" id="AEEG01000007">
    <property type="protein sequence ID" value="EFL95148.1"/>
    <property type="molecule type" value="Genomic_DNA"/>
</dbReference>
<gene>
    <name evidence="1" type="ORF">HMPREF0623_1460</name>
</gene>
<sequence length="63" mass="7592">MYSALRLVYLQYIRAALNNYFIAYFYIRKPAAFPVFYLKGEPIKAINKQRYIEHFYPAFNSLT</sequence>
<proteinExistence type="predicted"/>
<dbReference type="HOGENOM" id="CLU_2881884_0_0_9"/>
<dbReference type="AlphaFoldDB" id="E0NHD7"/>
<dbReference type="Proteomes" id="UP000004470">
    <property type="component" value="Unassembled WGS sequence"/>
</dbReference>